<keyword evidence="2" id="KW-1185">Reference proteome</keyword>
<protein>
    <submittedName>
        <fullName evidence="1">Uncharacterized protein</fullName>
    </submittedName>
</protein>
<organism evidence="1 2">
    <name type="scientific">Streptomyces turgidiscabies (strain Car8)</name>
    <dbReference type="NCBI Taxonomy" id="698760"/>
    <lineage>
        <taxon>Bacteria</taxon>
        <taxon>Bacillati</taxon>
        <taxon>Actinomycetota</taxon>
        <taxon>Actinomycetes</taxon>
        <taxon>Kitasatosporales</taxon>
        <taxon>Streptomycetaceae</taxon>
        <taxon>Streptomyces</taxon>
    </lineage>
</organism>
<proteinExistence type="predicted"/>
<evidence type="ECO:0000313" key="2">
    <source>
        <dbReference type="Proteomes" id="UP000010931"/>
    </source>
</evidence>
<dbReference type="Proteomes" id="UP000010931">
    <property type="component" value="Unassembled WGS sequence"/>
</dbReference>
<comment type="caution">
    <text evidence="1">The sequence shown here is derived from an EMBL/GenBank/DDBJ whole genome shotgun (WGS) entry which is preliminary data.</text>
</comment>
<reference evidence="1 2" key="1">
    <citation type="journal article" date="2011" name="Plasmid">
        <title>Streptomyces turgidiscabies Car8 contains a modular pathogenicity island that shares virulence genes with other actinobacterial plant pathogens.</title>
        <authorList>
            <person name="Huguet-Tapia J.C."/>
            <person name="Badger J.H."/>
            <person name="Loria R."/>
            <person name="Pettis G.S."/>
        </authorList>
    </citation>
    <scope>NUCLEOTIDE SEQUENCE [LARGE SCALE GENOMIC DNA]</scope>
    <source>
        <strain evidence="1 2">Car8</strain>
    </source>
</reference>
<sequence>MFLLMPTDLWRCRDCVAACAANPLQLTDVKENTCDNCRRHFPVQGASFTPFVFRQERLCSTGPPATSAPLT</sequence>
<dbReference type="PATRIC" id="fig|698760.3.peg.6531"/>
<evidence type="ECO:0000313" key="1">
    <source>
        <dbReference type="EMBL" id="ELP64596.1"/>
    </source>
</evidence>
<name>L7F0X0_STRT8</name>
<dbReference type="AlphaFoldDB" id="L7F0X0"/>
<gene>
    <name evidence="1" type="ORF">STRTUCAR8_09195</name>
</gene>
<dbReference type="EMBL" id="AEJB01000441">
    <property type="protein sequence ID" value="ELP64596.1"/>
    <property type="molecule type" value="Genomic_DNA"/>
</dbReference>
<accession>L7F0X0</accession>